<dbReference type="Gene3D" id="3.30.70.920">
    <property type="match status" value="1"/>
</dbReference>
<comment type="caution">
    <text evidence="3">The sequence shown here is derived from an EMBL/GenBank/DDBJ whole genome shotgun (WGS) entry which is preliminary data.</text>
</comment>
<evidence type="ECO:0000259" key="1">
    <source>
        <dbReference type="Pfam" id="PF01037"/>
    </source>
</evidence>
<dbReference type="InterPro" id="IPR019887">
    <property type="entry name" value="Tscrpt_reg_AsnC/Lrp_C"/>
</dbReference>
<organism evidence="3 5">
    <name type="scientific">Thermodesulfobacterium geofontis</name>
    <dbReference type="NCBI Taxonomy" id="1295609"/>
    <lineage>
        <taxon>Bacteria</taxon>
        <taxon>Pseudomonadati</taxon>
        <taxon>Thermodesulfobacteriota</taxon>
        <taxon>Thermodesulfobacteria</taxon>
        <taxon>Thermodesulfobacteriales</taxon>
        <taxon>Thermodesulfobacteriaceae</taxon>
        <taxon>Thermodesulfobacterium</taxon>
    </lineage>
</organism>
<evidence type="ECO:0000313" key="2">
    <source>
        <dbReference type="EMBL" id="PMP65317.1"/>
    </source>
</evidence>
<sequence>MAIRAYILINTQIGQTQKVVEELKKISEVKKIDIIMGPYDIIVEIEVPTYENLSNILLNQIQNIPAINHTMTCPVVE</sequence>
<dbReference type="InterPro" id="IPR011008">
    <property type="entry name" value="Dimeric_a/b-barrel"/>
</dbReference>
<gene>
    <name evidence="3" type="ORF">C0169_05345</name>
    <name evidence="2" type="ORF">C0190_06815</name>
</gene>
<dbReference type="EMBL" id="PNJD01000328">
    <property type="protein sequence ID" value="PMP95536.1"/>
    <property type="molecule type" value="Genomic_DNA"/>
</dbReference>
<dbReference type="Pfam" id="PF01037">
    <property type="entry name" value="AsnC_trans_reg"/>
    <property type="match status" value="1"/>
</dbReference>
<dbReference type="Proteomes" id="UP000235460">
    <property type="component" value="Unassembled WGS sequence"/>
</dbReference>
<accession>A0A2N7QAX2</accession>
<dbReference type="Proteomes" id="UP000235619">
    <property type="component" value="Unassembled WGS sequence"/>
</dbReference>
<proteinExistence type="predicted"/>
<dbReference type="SUPFAM" id="SSF54909">
    <property type="entry name" value="Dimeric alpha+beta barrel"/>
    <property type="match status" value="1"/>
</dbReference>
<evidence type="ECO:0000313" key="3">
    <source>
        <dbReference type="EMBL" id="PMP95536.1"/>
    </source>
</evidence>
<reference evidence="4 5" key="1">
    <citation type="submission" date="2018-01" db="EMBL/GenBank/DDBJ databases">
        <title>Metagenomic assembled genomes from two thermal pools in the Uzon Caldera, Kamchatka, Russia.</title>
        <authorList>
            <person name="Wilkins L."/>
            <person name="Ettinger C."/>
        </authorList>
    </citation>
    <scope>NUCLEOTIDE SEQUENCE [LARGE SCALE GENOMIC DNA]</scope>
    <source>
        <strain evidence="3">ARK-04</strain>
        <strain evidence="2">ZAV-08</strain>
    </source>
</reference>
<name>A0A2N7QAX2_9BACT</name>
<dbReference type="AlphaFoldDB" id="A0A2N7QAX2"/>
<dbReference type="EMBL" id="PNIK01000099">
    <property type="protein sequence ID" value="PMP65317.1"/>
    <property type="molecule type" value="Genomic_DNA"/>
</dbReference>
<evidence type="ECO:0000313" key="4">
    <source>
        <dbReference type="Proteomes" id="UP000235460"/>
    </source>
</evidence>
<protein>
    <submittedName>
        <fullName evidence="3">AsnC family transcriptional regulator</fullName>
    </submittedName>
</protein>
<feature type="domain" description="Transcription regulator AsnC/Lrp ligand binding" evidence="1">
    <location>
        <begin position="7"/>
        <end position="76"/>
    </location>
</feature>
<evidence type="ECO:0000313" key="5">
    <source>
        <dbReference type="Proteomes" id="UP000235619"/>
    </source>
</evidence>